<gene>
    <name evidence="2" type="ORF">QCD61_04830</name>
</gene>
<name>A0ABY8PGV1_9PSED</name>
<evidence type="ECO:0000259" key="1">
    <source>
        <dbReference type="Pfam" id="PF05117"/>
    </source>
</evidence>
<evidence type="ECO:0000313" key="3">
    <source>
        <dbReference type="Proteomes" id="UP001227386"/>
    </source>
</evidence>
<feature type="domain" description="DUF695" evidence="1">
    <location>
        <begin position="100"/>
        <end position="197"/>
    </location>
</feature>
<protein>
    <submittedName>
        <fullName evidence="2">DUF695 domain-containing protein</fullName>
    </submittedName>
</protein>
<dbReference type="Proteomes" id="UP001227386">
    <property type="component" value="Chromosome"/>
</dbReference>
<reference evidence="2 3" key="1">
    <citation type="journal article" date="2012" name="Appl. Soil Ecol.">
        <title>Isolation and characterization of new plant growth-promoting bacterial endophytes.</title>
        <authorList>
            <person name="Rashid S."/>
            <person name="Charles T.C."/>
            <person name="Glick B.R."/>
        </authorList>
    </citation>
    <scope>NUCLEOTIDE SEQUENCE [LARGE SCALE GENOMIC DNA]</scope>
    <source>
        <strain evidence="2 3">YsS1</strain>
    </source>
</reference>
<dbReference type="InterPro" id="IPR016097">
    <property type="entry name" value="DUF695"/>
</dbReference>
<proteinExistence type="predicted"/>
<sequence>MVIEKAKRPLVPSQMGAHNRLRLLALAGLLIVGCSSSKPDLPKPVERDPCLDAGPASSVAFDSCVTKREARKQEALRALLDDGPSHEKAVVNIKIDEQICTHSISPAEELELPIVVVINWKFSPKTVMPTPADATRMKEMEKLLLPAVQDKGLARWICTTTYEHQREWHFFTRSAEDFSAQAREALGPTGPYPIELTIEGATR</sequence>
<organism evidence="2 3">
    <name type="scientific">Pseudomonas viciae</name>
    <dbReference type="NCBI Taxonomy" id="2505979"/>
    <lineage>
        <taxon>Bacteria</taxon>
        <taxon>Pseudomonadati</taxon>
        <taxon>Pseudomonadota</taxon>
        <taxon>Gammaproteobacteria</taxon>
        <taxon>Pseudomonadales</taxon>
        <taxon>Pseudomonadaceae</taxon>
        <taxon>Pseudomonas</taxon>
    </lineage>
</organism>
<evidence type="ECO:0000313" key="2">
    <source>
        <dbReference type="EMBL" id="WGO94410.1"/>
    </source>
</evidence>
<dbReference type="EMBL" id="CP123771">
    <property type="protein sequence ID" value="WGO94410.1"/>
    <property type="molecule type" value="Genomic_DNA"/>
</dbReference>
<dbReference type="Pfam" id="PF05117">
    <property type="entry name" value="DUF695"/>
    <property type="match status" value="1"/>
</dbReference>
<dbReference type="PROSITE" id="PS51257">
    <property type="entry name" value="PROKAR_LIPOPROTEIN"/>
    <property type="match status" value="1"/>
</dbReference>
<accession>A0ABY8PGV1</accession>
<dbReference type="RefSeq" id="WP_265072728.1">
    <property type="nucleotide sequence ID" value="NZ_CP087200.1"/>
</dbReference>
<keyword evidence="3" id="KW-1185">Reference proteome</keyword>